<dbReference type="EMBL" id="MN740439">
    <property type="protein sequence ID" value="QHU26362.1"/>
    <property type="molecule type" value="Genomic_DNA"/>
</dbReference>
<sequence length="409" mass="46469">MSQIPTMPISLNAKMHYVSREGVRETITVRQAIALGNGKAYESLKQMADWEHCLAKYNAEQADPLSSVHEQLRIATKNAEKAAWWLEVGMYRVARHKKTTVTKEEEDDAIADLKTTDAVLEAWLEEEELLVRALKEDEEKERQQQEQQEVSRNLIDEFNDTTLSDSYTGFPLARVGKTGAAIPIYPWPGCEENRSFTANFFSTGENVEVNYPAGTKITVNYTVPGKEGIFRRTAYVSKDGDICQVAKAGYVSKAFETIEEFIAYEKRMFRASVTVTLPDPLTAMERRVAEMQEKLRISQAPVAHKIAMIYDEFQLKSRVEFRDSEKQQGQGVWHEGGGERVGSFVHSTIRDLEVEADNGRWFPVAPCGDKIYIRGILVDHLEGYVKDQKLHLRLSWNTSAGRRSAMIYL</sequence>
<evidence type="ECO:0000313" key="1">
    <source>
        <dbReference type="EMBL" id="QHU26362.1"/>
    </source>
</evidence>
<protein>
    <submittedName>
        <fullName evidence="1">Uncharacterized protein</fullName>
    </submittedName>
</protein>
<accession>A0A6C0LAN8</accession>
<name>A0A6C0LAN8_9ZZZZ</name>
<proteinExistence type="predicted"/>
<dbReference type="AlphaFoldDB" id="A0A6C0LAN8"/>
<reference evidence="1" key="1">
    <citation type="journal article" date="2020" name="Nature">
        <title>Giant virus diversity and host interactions through global metagenomics.</title>
        <authorList>
            <person name="Schulz F."/>
            <person name="Roux S."/>
            <person name="Paez-Espino D."/>
            <person name="Jungbluth S."/>
            <person name="Walsh D.A."/>
            <person name="Denef V.J."/>
            <person name="McMahon K.D."/>
            <person name="Konstantinidis K.T."/>
            <person name="Eloe-Fadrosh E.A."/>
            <person name="Kyrpides N.C."/>
            <person name="Woyke T."/>
        </authorList>
    </citation>
    <scope>NUCLEOTIDE SEQUENCE</scope>
    <source>
        <strain evidence="1">GVMAG-M-3300027759-16</strain>
    </source>
</reference>
<organism evidence="1">
    <name type="scientific">viral metagenome</name>
    <dbReference type="NCBI Taxonomy" id="1070528"/>
    <lineage>
        <taxon>unclassified sequences</taxon>
        <taxon>metagenomes</taxon>
        <taxon>organismal metagenomes</taxon>
    </lineage>
</organism>